<dbReference type="Proteomes" id="UP001057452">
    <property type="component" value="Chromosome 7"/>
</dbReference>
<proteinExistence type="predicted"/>
<gene>
    <name evidence="1" type="ORF">KUCAC02_013197</name>
</gene>
<sequence length="83" mass="8785">MAPNEEGSVLLEEPTDSPAHSSENGTTEESAAPPPPPPRPLYSKQPHANTPSTSSIAPRRQPPLNTLPVAPPTTSDAYLPHQK</sequence>
<evidence type="ECO:0000313" key="1">
    <source>
        <dbReference type="EMBL" id="KAI4824701.1"/>
    </source>
</evidence>
<evidence type="ECO:0000313" key="2">
    <source>
        <dbReference type="Proteomes" id="UP001057452"/>
    </source>
</evidence>
<dbReference type="EMBL" id="CM043791">
    <property type="protein sequence ID" value="KAI4824701.1"/>
    <property type="molecule type" value="Genomic_DNA"/>
</dbReference>
<keyword evidence="2" id="KW-1185">Reference proteome</keyword>
<reference evidence="1" key="1">
    <citation type="submission" date="2022-05" db="EMBL/GenBank/DDBJ databases">
        <title>Chromosome-level genome of Chaenocephalus aceratus.</title>
        <authorList>
            <person name="Park H."/>
        </authorList>
    </citation>
    <scope>NUCLEOTIDE SEQUENCE</scope>
    <source>
        <strain evidence="1">KU_202001</strain>
    </source>
</reference>
<protein>
    <submittedName>
        <fullName evidence="1">Uncharacterized protein</fullName>
    </submittedName>
</protein>
<accession>A0ACB9XF20</accession>
<organism evidence="1 2">
    <name type="scientific">Chaenocephalus aceratus</name>
    <name type="common">Blackfin icefish</name>
    <name type="synonym">Chaenichthys aceratus</name>
    <dbReference type="NCBI Taxonomy" id="36190"/>
    <lineage>
        <taxon>Eukaryota</taxon>
        <taxon>Metazoa</taxon>
        <taxon>Chordata</taxon>
        <taxon>Craniata</taxon>
        <taxon>Vertebrata</taxon>
        <taxon>Euteleostomi</taxon>
        <taxon>Actinopterygii</taxon>
        <taxon>Neopterygii</taxon>
        <taxon>Teleostei</taxon>
        <taxon>Neoteleostei</taxon>
        <taxon>Acanthomorphata</taxon>
        <taxon>Eupercaria</taxon>
        <taxon>Perciformes</taxon>
        <taxon>Notothenioidei</taxon>
        <taxon>Channichthyidae</taxon>
        <taxon>Chaenocephalus</taxon>
    </lineage>
</organism>
<comment type="caution">
    <text evidence="1">The sequence shown here is derived from an EMBL/GenBank/DDBJ whole genome shotgun (WGS) entry which is preliminary data.</text>
</comment>
<name>A0ACB9XF20_CHAAC</name>